<name>A0A8C1M9K2_CYPCA</name>
<dbReference type="PANTHER" id="PTHR24373:SF262">
    <property type="entry name" value="LEUCINE-RICH REPEAT-CONTAINING PROTEIN 15"/>
    <property type="match status" value="1"/>
</dbReference>
<dbReference type="Pfam" id="PF13855">
    <property type="entry name" value="LRR_8"/>
    <property type="match status" value="4"/>
</dbReference>
<dbReference type="FunFam" id="3.80.10.10:FF:001164">
    <property type="entry name" value="GH01279p"/>
    <property type="match status" value="1"/>
</dbReference>
<evidence type="ECO:0000259" key="6">
    <source>
        <dbReference type="SMART" id="SM00082"/>
    </source>
</evidence>
<dbReference type="Gene3D" id="3.80.10.10">
    <property type="entry name" value="Ribonuclease Inhibitor"/>
    <property type="match status" value="3"/>
</dbReference>
<dbReference type="GO" id="GO:0031012">
    <property type="term" value="C:extracellular matrix"/>
    <property type="evidence" value="ECO:0007669"/>
    <property type="project" value="TreeGrafter"/>
</dbReference>
<reference evidence="7" key="1">
    <citation type="submission" date="2025-08" db="UniProtKB">
        <authorList>
            <consortium name="Ensembl"/>
        </authorList>
    </citation>
    <scope>IDENTIFICATION</scope>
</reference>
<protein>
    <submittedName>
        <fullName evidence="7">Si:ch211-117l17.7</fullName>
    </submittedName>
</protein>
<dbReference type="SUPFAM" id="SSF52058">
    <property type="entry name" value="L domain-like"/>
    <property type="match status" value="1"/>
</dbReference>
<evidence type="ECO:0000256" key="5">
    <source>
        <dbReference type="SAM" id="SignalP"/>
    </source>
</evidence>
<keyword evidence="8" id="KW-1185">Reference proteome</keyword>
<evidence type="ECO:0000256" key="1">
    <source>
        <dbReference type="ARBA" id="ARBA00022614"/>
    </source>
</evidence>
<keyword evidence="4" id="KW-0472">Membrane</keyword>
<reference evidence="7" key="2">
    <citation type="submission" date="2025-09" db="UniProtKB">
        <authorList>
            <consortium name="Ensembl"/>
        </authorList>
    </citation>
    <scope>IDENTIFICATION</scope>
</reference>
<evidence type="ECO:0000313" key="7">
    <source>
        <dbReference type="Ensembl" id="ENSCCRP00010071586.1"/>
    </source>
</evidence>
<sequence>MPVFVPQFESMWFTFVLLQLLPQLTLSAHCPSGCVCDIRGSAKCTGDITDIPPLNPTTTFLLQLNDTNIKVLKDRSFQPLSLLIRLMITHSTLDTIQPEVFNELWNLEQLQLDGNQIASISSKLFEAMLDADVFQSLSKLNYLNLADNQLRNLLKTLFHNLRQLKSLVLSSNQLETLESGSFDHLSNLLVLMLQKNQIREIPPRLFWHLPSLLTLSMSGNQLRYIPAESFYYLPNLTKLTFYKNPLISLPSQLMGHMPRLQELYLYETNLSTVLWNLFANMTNLRALNLHFNNKLTSLPKSLFCCLPKLKKLSLKNNNLRELDPELFSNLISLQILMLNENKLESLPSAIFRNTSRLEILDLNHNHLRHLLGDVFVHTRVLKDLSLSGNKWNCDCSIMGIAEWIRENPKLISDLDKGVTCYEPYRLENHPLQTLTYEELHCGVFQTTFIGSNGITSGAPVAQIPQSGFMMALYMVLLVTGVVLIVASLYALYQLHKMMWVLGKITMGDNQRLMTRRV</sequence>
<evidence type="ECO:0000313" key="8">
    <source>
        <dbReference type="Proteomes" id="UP000694427"/>
    </source>
</evidence>
<dbReference type="Pfam" id="PF00560">
    <property type="entry name" value="LRR_1"/>
    <property type="match status" value="1"/>
</dbReference>
<feature type="signal peptide" evidence="5">
    <location>
        <begin position="1"/>
        <end position="27"/>
    </location>
</feature>
<dbReference type="InterPro" id="IPR032675">
    <property type="entry name" value="LRR_dom_sf"/>
</dbReference>
<evidence type="ECO:0000256" key="3">
    <source>
        <dbReference type="ARBA" id="ARBA00022737"/>
    </source>
</evidence>
<dbReference type="AlphaFoldDB" id="A0A8C1M9K2"/>
<evidence type="ECO:0000256" key="4">
    <source>
        <dbReference type="SAM" id="Phobius"/>
    </source>
</evidence>
<dbReference type="GO" id="GO:0005615">
    <property type="term" value="C:extracellular space"/>
    <property type="evidence" value="ECO:0007669"/>
    <property type="project" value="TreeGrafter"/>
</dbReference>
<dbReference type="InterPro" id="IPR001611">
    <property type="entry name" value="Leu-rich_rpt"/>
</dbReference>
<proteinExistence type="predicted"/>
<dbReference type="Ensembl" id="ENSCCRT00010079117.1">
    <property type="protein sequence ID" value="ENSCCRP00010071586.1"/>
    <property type="gene ID" value="ENSCCRG00010031029.1"/>
</dbReference>
<dbReference type="PROSITE" id="PS51450">
    <property type="entry name" value="LRR"/>
    <property type="match status" value="3"/>
</dbReference>
<dbReference type="SMART" id="SM00082">
    <property type="entry name" value="LRRCT"/>
    <property type="match status" value="1"/>
</dbReference>
<dbReference type="PANTHER" id="PTHR24373">
    <property type="entry name" value="SLIT RELATED LEUCINE-RICH REPEAT NEURONAL PROTEIN"/>
    <property type="match status" value="1"/>
</dbReference>
<feature type="domain" description="LRRCT" evidence="6">
    <location>
        <begin position="389"/>
        <end position="442"/>
    </location>
</feature>
<dbReference type="SMART" id="SM00369">
    <property type="entry name" value="LRR_TYP"/>
    <property type="match status" value="12"/>
</dbReference>
<organism evidence="7 8">
    <name type="scientific">Cyprinus carpio</name>
    <name type="common">Common carp</name>
    <dbReference type="NCBI Taxonomy" id="7962"/>
    <lineage>
        <taxon>Eukaryota</taxon>
        <taxon>Metazoa</taxon>
        <taxon>Chordata</taxon>
        <taxon>Craniata</taxon>
        <taxon>Vertebrata</taxon>
        <taxon>Euteleostomi</taxon>
        <taxon>Actinopterygii</taxon>
        <taxon>Neopterygii</taxon>
        <taxon>Teleostei</taxon>
        <taxon>Ostariophysi</taxon>
        <taxon>Cypriniformes</taxon>
        <taxon>Cyprinidae</taxon>
        <taxon>Cyprininae</taxon>
        <taxon>Cyprinus</taxon>
    </lineage>
</organism>
<dbReference type="Proteomes" id="UP000694427">
    <property type="component" value="Unplaced"/>
</dbReference>
<dbReference type="InterPro" id="IPR003591">
    <property type="entry name" value="Leu-rich_rpt_typical-subtyp"/>
</dbReference>
<keyword evidence="1" id="KW-0433">Leucine-rich repeat</keyword>
<keyword evidence="4" id="KW-1133">Transmembrane helix</keyword>
<feature type="chain" id="PRO_5034144623" evidence="5">
    <location>
        <begin position="28"/>
        <end position="517"/>
    </location>
</feature>
<dbReference type="InterPro" id="IPR000483">
    <property type="entry name" value="Cys-rich_flank_reg_C"/>
</dbReference>
<keyword evidence="2 5" id="KW-0732">Signal</keyword>
<evidence type="ECO:0000256" key="2">
    <source>
        <dbReference type="ARBA" id="ARBA00022729"/>
    </source>
</evidence>
<feature type="transmembrane region" description="Helical" evidence="4">
    <location>
        <begin position="470"/>
        <end position="492"/>
    </location>
</feature>
<keyword evidence="4" id="KW-0812">Transmembrane</keyword>
<dbReference type="InterPro" id="IPR050328">
    <property type="entry name" value="Dev_Immune_Receptor"/>
</dbReference>
<accession>A0A8C1M9K2</accession>
<keyword evidence="3" id="KW-0677">Repeat</keyword>